<evidence type="ECO:0008006" key="3">
    <source>
        <dbReference type="Google" id="ProtNLM"/>
    </source>
</evidence>
<sequence>MFKPRIRLVLFWAEKGYGEDELDLKIVDLATVPTLVVPLQKTLSEEVESRYKAITESKDIIEFLDKSRSPLSRTHTTSDAPAPSLAPATIAFATASKIIVEEVHSEAADPNSLFYMSARDDASLKDLAAIITPSLQGKHQALSHHLSEAESDNIIVSEKTKVFWRTKKGAVETLLAVFEFASKPSSELDQEAQEKRTEYFNVAKAAWETGLPKVLNKLNDEVIGPFALGEQVSIADLHLVAWLARIAKLTGATASDDGNTVLGKVEEYIGGGYKLPRVVLPVDLMRMDSGNRPVSRSKLAYLWDTMKERQSWKKVYAEGLV</sequence>
<dbReference type="EMBL" id="JAYKXP010000004">
    <property type="protein sequence ID" value="KAK7058978.1"/>
    <property type="molecule type" value="Genomic_DNA"/>
</dbReference>
<dbReference type="AlphaFoldDB" id="A0AAW0E0Z4"/>
<gene>
    <name evidence="1" type="ORF">VNI00_001602</name>
</gene>
<organism evidence="1 2">
    <name type="scientific">Paramarasmius palmivorus</name>
    <dbReference type="NCBI Taxonomy" id="297713"/>
    <lineage>
        <taxon>Eukaryota</taxon>
        <taxon>Fungi</taxon>
        <taxon>Dikarya</taxon>
        <taxon>Basidiomycota</taxon>
        <taxon>Agaricomycotina</taxon>
        <taxon>Agaricomycetes</taxon>
        <taxon>Agaricomycetidae</taxon>
        <taxon>Agaricales</taxon>
        <taxon>Marasmiineae</taxon>
        <taxon>Marasmiaceae</taxon>
        <taxon>Paramarasmius</taxon>
    </lineage>
</organism>
<comment type="caution">
    <text evidence="1">The sequence shown here is derived from an EMBL/GenBank/DDBJ whole genome shotgun (WGS) entry which is preliminary data.</text>
</comment>
<keyword evidence="2" id="KW-1185">Reference proteome</keyword>
<accession>A0AAW0E0Z4</accession>
<evidence type="ECO:0000313" key="1">
    <source>
        <dbReference type="EMBL" id="KAK7058978.1"/>
    </source>
</evidence>
<evidence type="ECO:0000313" key="2">
    <source>
        <dbReference type="Proteomes" id="UP001383192"/>
    </source>
</evidence>
<dbReference type="Proteomes" id="UP001383192">
    <property type="component" value="Unassembled WGS sequence"/>
</dbReference>
<reference evidence="1 2" key="1">
    <citation type="submission" date="2024-01" db="EMBL/GenBank/DDBJ databases">
        <title>A draft genome for a cacao thread blight-causing isolate of Paramarasmius palmivorus.</title>
        <authorList>
            <person name="Baruah I.K."/>
            <person name="Bukari Y."/>
            <person name="Amoako-Attah I."/>
            <person name="Meinhardt L.W."/>
            <person name="Bailey B.A."/>
            <person name="Cohen S.P."/>
        </authorList>
    </citation>
    <scope>NUCLEOTIDE SEQUENCE [LARGE SCALE GENOMIC DNA]</scope>
    <source>
        <strain evidence="1 2">GH-12</strain>
    </source>
</reference>
<name>A0AAW0E0Z4_9AGAR</name>
<proteinExistence type="predicted"/>
<dbReference type="InterPro" id="IPR036282">
    <property type="entry name" value="Glutathione-S-Trfase_C_sf"/>
</dbReference>
<dbReference type="SUPFAM" id="SSF47616">
    <property type="entry name" value="GST C-terminal domain-like"/>
    <property type="match status" value="1"/>
</dbReference>
<protein>
    <recommendedName>
        <fullName evidence="3">GST N-terminal domain-containing protein</fullName>
    </recommendedName>
</protein>
<dbReference type="CDD" id="cd00299">
    <property type="entry name" value="GST_C_family"/>
    <property type="match status" value="1"/>
</dbReference>